<evidence type="ECO:0000259" key="5">
    <source>
        <dbReference type="Pfam" id="PF15898"/>
    </source>
</evidence>
<dbReference type="PANTHER" id="PTHR24179">
    <property type="entry name" value="PROTEIN PHOSPHATASE 1 REGULATORY SUBUNIT 12"/>
    <property type="match status" value="1"/>
</dbReference>
<dbReference type="GO" id="GO:0005737">
    <property type="term" value="C:cytoplasm"/>
    <property type="evidence" value="ECO:0007669"/>
    <property type="project" value="TreeGrafter"/>
</dbReference>
<feature type="domain" description="cGMP-dependent protein kinase interacting" evidence="5">
    <location>
        <begin position="63"/>
        <end position="146"/>
    </location>
</feature>
<dbReference type="Pfam" id="PF15898">
    <property type="entry name" value="PRKG1_interact"/>
    <property type="match status" value="1"/>
</dbReference>
<dbReference type="STRING" id="8022.A0A060YTD9"/>
<protein>
    <recommendedName>
        <fullName evidence="5">cGMP-dependent protein kinase interacting domain-containing protein</fullName>
    </recommendedName>
</protein>
<dbReference type="Proteomes" id="UP000193380">
    <property type="component" value="Unassembled WGS sequence"/>
</dbReference>
<proteinExistence type="predicted"/>
<dbReference type="Gene3D" id="6.10.250.1820">
    <property type="match status" value="1"/>
</dbReference>
<sequence length="146" mass="16724">MSAVLLDVVHHPLKELCFLLPPRLDSGGGDSRAEPLGRTSSYTRRETRLAALNKHEDDTSSRDYKKMYEDALAENDKLKSRLDDSKQELTKIRTQLDKVTQEKQALEKRVTDMEEELKVLTELKSDNQRLKDENGALIRVISKLSK</sequence>
<organism evidence="6 7">
    <name type="scientific">Oncorhynchus mykiss</name>
    <name type="common">Rainbow trout</name>
    <name type="synonym">Salmo gairdneri</name>
    <dbReference type="NCBI Taxonomy" id="8022"/>
    <lineage>
        <taxon>Eukaryota</taxon>
        <taxon>Metazoa</taxon>
        <taxon>Chordata</taxon>
        <taxon>Craniata</taxon>
        <taxon>Vertebrata</taxon>
        <taxon>Euteleostomi</taxon>
        <taxon>Actinopterygii</taxon>
        <taxon>Neopterygii</taxon>
        <taxon>Teleostei</taxon>
        <taxon>Protacanthopterygii</taxon>
        <taxon>Salmoniformes</taxon>
        <taxon>Salmonidae</taxon>
        <taxon>Salmoninae</taxon>
        <taxon>Oncorhynchus</taxon>
    </lineage>
</organism>
<evidence type="ECO:0000256" key="3">
    <source>
        <dbReference type="ARBA" id="ARBA00023043"/>
    </source>
</evidence>
<reference evidence="6" key="1">
    <citation type="journal article" date="2014" name="Nat. Commun.">
        <title>The rainbow trout genome provides novel insights into evolution after whole-genome duplication in vertebrates.</title>
        <authorList>
            <person name="Berthelot C."/>
            <person name="Brunet F."/>
            <person name="Chalopin D."/>
            <person name="Juanchich A."/>
            <person name="Bernard M."/>
            <person name="Noel B."/>
            <person name="Bento P."/>
            <person name="Da Silva C."/>
            <person name="Labadie K."/>
            <person name="Alberti A."/>
            <person name="Aury J.M."/>
            <person name="Louis A."/>
            <person name="Dehais P."/>
            <person name="Bardou P."/>
            <person name="Montfort J."/>
            <person name="Klopp C."/>
            <person name="Cabau C."/>
            <person name="Gaspin C."/>
            <person name="Thorgaard G.H."/>
            <person name="Boussaha M."/>
            <person name="Quillet E."/>
            <person name="Guyomard R."/>
            <person name="Galiana D."/>
            <person name="Bobe J."/>
            <person name="Volff J.N."/>
            <person name="Genet C."/>
            <person name="Wincker P."/>
            <person name="Jaillon O."/>
            <person name="Roest Crollius H."/>
            <person name="Guiguen Y."/>
        </authorList>
    </citation>
    <scope>NUCLEOTIDE SEQUENCE [LARGE SCALE GENOMIC DNA]</scope>
</reference>
<evidence type="ECO:0000256" key="4">
    <source>
        <dbReference type="SAM" id="MobiDB-lite"/>
    </source>
</evidence>
<keyword evidence="2" id="KW-0677">Repeat</keyword>
<dbReference type="InterPro" id="IPR051226">
    <property type="entry name" value="PP1_Regulatory_Subunit"/>
</dbReference>
<dbReference type="AlphaFoldDB" id="A0A060YTD9"/>
<accession>A0A060YTD9</accession>
<dbReference type="PANTHER" id="PTHR24179:SF21">
    <property type="entry name" value="MYOSIN BINDING SUBUNIT, ISOFORM O"/>
    <property type="match status" value="1"/>
</dbReference>
<keyword evidence="3" id="KW-0040">ANK repeat</keyword>
<dbReference type="GO" id="GO:0019901">
    <property type="term" value="F:protein kinase binding"/>
    <property type="evidence" value="ECO:0007669"/>
    <property type="project" value="InterPro"/>
</dbReference>
<evidence type="ECO:0000313" key="7">
    <source>
        <dbReference type="Proteomes" id="UP000193380"/>
    </source>
</evidence>
<dbReference type="GO" id="GO:0019208">
    <property type="term" value="F:phosphatase regulator activity"/>
    <property type="evidence" value="ECO:0007669"/>
    <property type="project" value="TreeGrafter"/>
</dbReference>
<gene>
    <name evidence="6" type="ORF">GSONMT00041400001</name>
</gene>
<name>A0A060YTD9_ONCMY</name>
<feature type="compositionally biased region" description="Basic and acidic residues" evidence="4">
    <location>
        <begin position="43"/>
        <end position="62"/>
    </location>
</feature>
<dbReference type="PaxDb" id="8022-A0A060YTD9"/>
<evidence type="ECO:0000313" key="6">
    <source>
        <dbReference type="EMBL" id="CDQ92405.1"/>
    </source>
</evidence>
<feature type="region of interest" description="Disordered" evidence="4">
    <location>
        <begin position="27"/>
        <end position="62"/>
    </location>
</feature>
<keyword evidence="1" id="KW-0217">Developmental protein</keyword>
<dbReference type="EMBL" id="FR913199">
    <property type="protein sequence ID" value="CDQ92405.1"/>
    <property type="molecule type" value="Genomic_DNA"/>
</dbReference>
<evidence type="ECO:0000256" key="2">
    <source>
        <dbReference type="ARBA" id="ARBA00022737"/>
    </source>
</evidence>
<dbReference type="GO" id="GO:0004857">
    <property type="term" value="F:enzyme inhibitor activity"/>
    <property type="evidence" value="ECO:0007669"/>
    <property type="project" value="TreeGrafter"/>
</dbReference>
<evidence type="ECO:0000256" key="1">
    <source>
        <dbReference type="ARBA" id="ARBA00022473"/>
    </source>
</evidence>
<dbReference type="InterPro" id="IPR031775">
    <property type="entry name" value="PRKG1_interact"/>
</dbReference>
<reference evidence="6" key="2">
    <citation type="submission" date="2014-03" db="EMBL/GenBank/DDBJ databases">
        <authorList>
            <person name="Genoscope - CEA"/>
        </authorList>
    </citation>
    <scope>NUCLEOTIDE SEQUENCE</scope>
</reference>